<name>A0ABV8W187_9BACI</name>
<reference evidence="3" key="1">
    <citation type="journal article" date="2019" name="Int. J. Syst. Evol. Microbiol.">
        <title>The Global Catalogue of Microorganisms (GCM) 10K type strain sequencing project: providing services to taxonomists for standard genome sequencing and annotation.</title>
        <authorList>
            <consortium name="The Broad Institute Genomics Platform"/>
            <consortium name="The Broad Institute Genome Sequencing Center for Infectious Disease"/>
            <person name="Wu L."/>
            <person name="Ma J."/>
        </authorList>
    </citation>
    <scope>NUCLEOTIDE SEQUENCE [LARGE SCALE GENOMIC DNA]</scope>
    <source>
        <strain evidence="3">KACC 14058</strain>
    </source>
</reference>
<evidence type="ECO:0000256" key="1">
    <source>
        <dbReference type="SAM" id="Phobius"/>
    </source>
</evidence>
<gene>
    <name evidence="2" type="ORF">ACFOZ1_14965</name>
</gene>
<keyword evidence="1" id="KW-0812">Transmembrane</keyword>
<comment type="caution">
    <text evidence="2">The sequence shown here is derived from an EMBL/GenBank/DDBJ whole genome shotgun (WGS) entry which is preliminary data.</text>
</comment>
<organism evidence="2 3">
    <name type="scientific">Gracilibacillus marinus</name>
    <dbReference type="NCBI Taxonomy" id="630535"/>
    <lineage>
        <taxon>Bacteria</taxon>
        <taxon>Bacillati</taxon>
        <taxon>Bacillota</taxon>
        <taxon>Bacilli</taxon>
        <taxon>Bacillales</taxon>
        <taxon>Bacillaceae</taxon>
        <taxon>Gracilibacillus</taxon>
    </lineage>
</organism>
<sequence>MKKYTWYLVGIAIILIIFIVLSNTNLFQDKAISSDGLQTNITYMDGSTELVRDITIEGNLIKKKNVSFPTLLEEENTIVFKQDVPSDVELVITDSHGKEIFAKKIGTSEEYSFSATTEKGTIVVKMESGDHHYFFSINERN</sequence>
<accession>A0ABV8W187</accession>
<proteinExistence type="predicted"/>
<dbReference type="RefSeq" id="WP_390200563.1">
    <property type="nucleotide sequence ID" value="NZ_JBHSDV010000006.1"/>
</dbReference>
<feature type="transmembrane region" description="Helical" evidence="1">
    <location>
        <begin position="6"/>
        <end position="27"/>
    </location>
</feature>
<keyword evidence="1" id="KW-1133">Transmembrane helix</keyword>
<keyword evidence="3" id="KW-1185">Reference proteome</keyword>
<protein>
    <submittedName>
        <fullName evidence="2">Uncharacterized protein</fullName>
    </submittedName>
</protein>
<dbReference type="Proteomes" id="UP001595880">
    <property type="component" value="Unassembled WGS sequence"/>
</dbReference>
<keyword evidence="1" id="KW-0472">Membrane</keyword>
<evidence type="ECO:0000313" key="2">
    <source>
        <dbReference type="EMBL" id="MFC4389080.1"/>
    </source>
</evidence>
<dbReference type="EMBL" id="JBHSDV010000006">
    <property type="protein sequence ID" value="MFC4389080.1"/>
    <property type="molecule type" value="Genomic_DNA"/>
</dbReference>
<evidence type="ECO:0000313" key="3">
    <source>
        <dbReference type="Proteomes" id="UP001595880"/>
    </source>
</evidence>